<evidence type="ECO:0000256" key="1">
    <source>
        <dbReference type="ARBA" id="ARBA00010247"/>
    </source>
</evidence>
<dbReference type="GO" id="GO:0003735">
    <property type="term" value="F:structural constituent of ribosome"/>
    <property type="evidence" value="ECO:0007669"/>
    <property type="project" value="UniProtKB-UniRule"/>
</dbReference>
<reference evidence="6 7" key="1">
    <citation type="journal article" date="2010" name="Cell">
        <title>The genome of Naegleria gruberi illuminates early eukaryotic versatility.</title>
        <authorList>
            <person name="Fritz-Laylin L.K."/>
            <person name="Prochnik S.E."/>
            <person name="Ginger M.L."/>
            <person name="Dacks J.B."/>
            <person name="Carpenter M.L."/>
            <person name="Field M.C."/>
            <person name="Kuo A."/>
            <person name="Paredez A."/>
            <person name="Chapman J."/>
            <person name="Pham J."/>
            <person name="Shu S."/>
            <person name="Neupane R."/>
            <person name="Cipriano M."/>
            <person name="Mancuso J."/>
            <person name="Tu H."/>
            <person name="Salamov A."/>
            <person name="Lindquist E."/>
            <person name="Shapiro H."/>
            <person name="Lucas S."/>
            <person name="Grigoriev I.V."/>
            <person name="Cande W.Z."/>
            <person name="Fulton C."/>
            <person name="Rokhsar D.S."/>
            <person name="Dawson S.C."/>
        </authorList>
    </citation>
    <scope>NUCLEOTIDE SEQUENCE [LARGE SCALE GENOMIC DNA]</scope>
    <source>
        <strain evidence="6 7">NEG-M</strain>
    </source>
</reference>
<comment type="similarity">
    <text evidence="1 4">Belongs to the eukaryotic ribosomal protein eL29 family.</text>
</comment>
<keyword evidence="3 4" id="KW-0687">Ribonucleoprotein</keyword>
<dbReference type="GeneID" id="8850580"/>
<keyword evidence="2 4" id="KW-0689">Ribosomal protein</keyword>
<evidence type="ECO:0000256" key="2">
    <source>
        <dbReference type="ARBA" id="ARBA00022980"/>
    </source>
</evidence>
<dbReference type="PANTHER" id="PTHR12884:SF0">
    <property type="entry name" value="60S RIBOSOMAL PROTEIN L29"/>
    <property type="match status" value="1"/>
</dbReference>
<dbReference type="Pfam" id="PF01779">
    <property type="entry name" value="Ribosomal_L29e"/>
    <property type="match status" value="1"/>
</dbReference>
<feature type="compositionally biased region" description="Basic residues" evidence="5">
    <location>
        <begin position="1"/>
        <end position="28"/>
    </location>
</feature>
<name>D2VCX4_NAEGR</name>
<organism evidence="7">
    <name type="scientific">Naegleria gruberi</name>
    <name type="common">Amoeba</name>
    <dbReference type="NCBI Taxonomy" id="5762"/>
    <lineage>
        <taxon>Eukaryota</taxon>
        <taxon>Discoba</taxon>
        <taxon>Heterolobosea</taxon>
        <taxon>Tetramitia</taxon>
        <taxon>Eutetramitia</taxon>
        <taxon>Vahlkampfiidae</taxon>
        <taxon>Naegleria</taxon>
    </lineage>
</organism>
<evidence type="ECO:0000313" key="7">
    <source>
        <dbReference type="Proteomes" id="UP000006671"/>
    </source>
</evidence>
<dbReference type="GO" id="GO:0002181">
    <property type="term" value="P:cytoplasmic translation"/>
    <property type="evidence" value="ECO:0007669"/>
    <property type="project" value="TreeGrafter"/>
</dbReference>
<dbReference type="OrthoDB" id="996720at2759"/>
<feature type="region of interest" description="Disordered" evidence="5">
    <location>
        <begin position="1"/>
        <end position="62"/>
    </location>
</feature>
<sequence length="62" mass="7250">MAKSKNHTGQHEQKKNHRNGIKKQRKERKATSKGLYRPWKTNSKYAKKGTLKAMKEAAQKQE</sequence>
<gene>
    <name evidence="6" type="ORF">NAEGRDRAFT_36411</name>
</gene>
<dbReference type="EMBL" id="GG738863">
    <property type="protein sequence ID" value="EFC45499.1"/>
    <property type="molecule type" value="Genomic_DNA"/>
</dbReference>
<dbReference type="VEuPathDB" id="AmoebaDB:NAEGRDRAFT_36411"/>
<dbReference type="AlphaFoldDB" id="D2VCX4"/>
<dbReference type="KEGG" id="ngr:NAEGRDRAFT_36411"/>
<proteinExistence type="inferred from homology"/>
<dbReference type="OMA" id="HESTRGM"/>
<dbReference type="FunCoup" id="D2VCX4">
    <property type="interactions" value="232"/>
</dbReference>
<dbReference type="InterPro" id="IPR002673">
    <property type="entry name" value="Ribosomal_eL29"/>
</dbReference>
<evidence type="ECO:0000256" key="4">
    <source>
        <dbReference type="RuleBase" id="RU364026"/>
    </source>
</evidence>
<accession>D2VCX4</accession>
<protein>
    <recommendedName>
        <fullName evidence="4">60S ribosomal protein L29</fullName>
    </recommendedName>
</protein>
<dbReference type="InParanoid" id="D2VCX4"/>
<dbReference type="GO" id="GO:0022625">
    <property type="term" value="C:cytosolic large ribosomal subunit"/>
    <property type="evidence" value="ECO:0007669"/>
    <property type="project" value="TreeGrafter"/>
</dbReference>
<dbReference type="PANTHER" id="PTHR12884">
    <property type="entry name" value="60S RIBOSOMAL PROTEIN L29"/>
    <property type="match status" value="1"/>
</dbReference>
<evidence type="ECO:0000313" key="6">
    <source>
        <dbReference type="EMBL" id="EFC45499.1"/>
    </source>
</evidence>
<feature type="compositionally biased region" description="Basic and acidic residues" evidence="5">
    <location>
        <begin position="53"/>
        <end position="62"/>
    </location>
</feature>
<dbReference type="Proteomes" id="UP000006671">
    <property type="component" value="Unassembled WGS sequence"/>
</dbReference>
<keyword evidence="7" id="KW-1185">Reference proteome</keyword>
<evidence type="ECO:0000256" key="5">
    <source>
        <dbReference type="SAM" id="MobiDB-lite"/>
    </source>
</evidence>
<dbReference type="RefSeq" id="XP_002678243.1">
    <property type="nucleotide sequence ID" value="XM_002678197.1"/>
</dbReference>
<evidence type="ECO:0000256" key="3">
    <source>
        <dbReference type="ARBA" id="ARBA00023274"/>
    </source>
</evidence>
<dbReference type="Gene3D" id="6.10.140.1730">
    <property type="match status" value="1"/>
</dbReference>